<keyword evidence="1" id="KW-0732">Signal</keyword>
<organism evidence="2 3">
    <name type="scientific">Glycomyces sambucus</name>
    <dbReference type="NCBI Taxonomy" id="380244"/>
    <lineage>
        <taxon>Bacteria</taxon>
        <taxon>Bacillati</taxon>
        <taxon>Actinomycetota</taxon>
        <taxon>Actinomycetes</taxon>
        <taxon>Glycomycetales</taxon>
        <taxon>Glycomycetaceae</taxon>
        <taxon>Glycomyces</taxon>
    </lineage>
</organism>
<dbReference type="Proteomes" id="UP000198662">
    <property type="component" value="Unassembled WGS sequence"/>
</dbReference>
<protein>
    <submittedName>
        <fullName evidence="2">Uncharacterized protein</fullName>
    </submittedName>
</protein>
<feature type="chain" id="PRO_5011478507" evidence="1">
    <location>
        <begin position="33"/>
        <end position="658"/>
    </location>
</feature>
<evidence type="ECO:0000313" key="2">
    <source>
        <dbReference type="EMBL" id="SDL36232.1"/>
    </source>
</evidence>
<dbReference type="OrthoDB" id="614750at2"/>
<dbReference type="EMBL" id="FNGF01000005">
    <property type="protein sequence ID" value="SDL36232.1"/>
    <property type="molecule type" value="Genomic_DNA"/>
</dbReference>
<gene>
    <name evidence="2" type="ORF">SAMN05216298_3611</name>
</gene>
<accession>A0A1G9JG07</accession>
<proteinExistence type="predicted"/>
<evidence type="ECO:0000313" key="3">
    <source>
        <dbReference type="Proteomes" id="UP000198662"/>
    </source>
</evidence>
<dbReference type="RefSeq" id="WP_091052183.1">
    <property type="nucleotide sequence ID" value="NZ_FNGF01000005.1"/>
</dbReference>
<keyword evidence="3" id="KW-1185">Reference proteome</keyword>
<feature type="signal peptide" evidence="1">
    <location>
        <begin position="1"/>
        <end position="32"/>
    </location>
</feature>
<reference evidence="3" key="1">
    <citation type="submission" date="2016-10" db="EMBL/GenBank/DDBJ databases">
        <authorList>
            <person name="Varghese N."/>
            <person name="Submissions S."/>
        </authorList>
    </citation>
    <scope>NUCLEOTIDE SEQUENCE [LARGE SCALE GENOMIC DNA]</scope>
    <source>
        <strain evidence="3">CGMCC 4.3147</strain>
    </source>
</reference>
<evidence type="ECO:0000256" key="1">
    <source>
        <dbReference type="SAM" id="SignalP"/>
    </source>
</evidence>
<sequence length="658" mass="68759">MRRPNLIGTAAASAAAAVLAGSVFTGGTTAHAETPAAFEDAAAPSAVTLPTGDRVTLLPNGTTAIEPAAGREDATFLTPPAGGDVVVVPTDRVAAVASGDEDPRRYNVSELLRAGETDAAAAPESELDDRAYAGLVPDTGTDNLTAAADLEKLNLTLLNRGGKAPDGSWILWSARDGSDFDAIPIDENGNGGVALPVGDYIIVSGFWSDPTDTTRGHAVLGMTPVTVTEGGTELVLDGADARPVSIDVEEPDASVLNAALHIGASGANTLGSGIYLGSQVDAFVLPEPDLPDYALDFVYQPVLTGPADADDPYVYNLAFLERGGYPADTEFSVADDDLAAVATDYTDLGTAYGAAEAETCDYGDHVDGWIGTGFCTLVPTAVPSQRTVYYTADPEVNWDNGLMAGPRTPDGVLTDGFVATSSAVYEPGPAERLMPRGGLSAGVSEGFRFNDGGLELLGADLYPVGGGNGERIILAGDKGDVTLSRDGEIIATATGLDFYQEAFFTEIPAGDAGRYTISVDATEPSASRDFGTGFSAEWSFDSAPVAEGELDQIVLPVVQLSSEDIEAGYAPKRGCQEITLDLRYNEYGPVVHAEDMTFEVSYDDGRTWKAIDIDRDGDTATAELTHPRRAKWVSVRMTALDDQGTEVTHTTIRAFGLR</sequence>
<name>A0A1G9JG07_9ACTN</name>
<dbReference type="AlphaFoldDB" id="A0A1G9JG07"/>
<dbReference type="STRING" id="380244.SAMN05216298_3611"/>